<feature type="transmembrane region" description="Helical" evidence="1">
    <location>
        <begin position="52"/>
        <end position="72"/>
    </location>
</feature>
<dbReference type="Pfam" id="PF20151">
    <property type="entry name" value="DUF6533"/>
    <property type="match status" value="1"/>
</dbReference>
<dbReference type="EMBL" id="PKSL01000186">
    <property type="protein sequence ID" value="POW00091.1"/>
    <property type="molecule type" value="Genomic_DNA"/>
</dbReference>
<organism evidence="3 4">
    <name type="scientific">Puccinia striiformis</name>
    <dbReference type="NCBI Taxonomy" id="27350"/>
    <lineage>
        <taxon>Eukaryota</taxon>
        <taxon>Fungi</taxon>
        <taxon>Dikarya</taxon>
        <taxon>Basidiomycota</taxon>
        <taxon>Pucciniomycotina</taxon>
        <taxon>Pucciniomycetes</taxon>
        <taxon>Pucciniales</taxon>
        <taxon>Pucciniaceae</taxon>
        <taxon>Puccinia</taxon>
    </lineage>
</organism>
<protein>
    <recommendedName>
        <fullName evidence="2">DUF6533 domain-containing protein</fullName>
    </recommendedName>
</protein>
<accession>A0A2S4US86</accession>
<feature type="transmembrane region" description="Helical" evidence="1">
    <location>
        <begin position="116"/>
        <end position="136"/>
    </location>
</feature>
<feature type="transmembrane region" description="Helical" evidence="1">
    <location>
        <begin position="92"/>
        <end position="109"/>
    </location>
</feature>
<keyword evidence="1" id="KW-0472">Membrane</keyword>
<feature type="transmembrane region" description="Helical" evidence="1">
    <location>
        <begin position="169"/>
        <end position="191"/>
    </location>
</feature>
<dbReference type="AlphaFoldDB" id="A0A2S4US86"/>
<feature type="transmembrane region" description="Helical" evidence="1">
    <location>
        <begin position="211"/>
        <end position="230"/>
    </location>
</feature>
<name>A0A2S4US86_9BASI</name>
<feature type="domain" description="DUF6533" evidence="2">
    <location>
        <begin position="21"/>
        <end position="62"/>
    </location>
</feature>
<sequence>MGSPLDAHTVKLISITQTYFAAMYAVALWDWIICLPKEYRRIYKAPRSLIKVLYYFNRYYTLANLLLVLYGFNAQMTTAECNKFYKWEPGVASFTTIFAEAILVVRTYALWGRNKIILAILLTGLTIECVVLFFAVTQFHPVPTRDPTDPESRGACIAGGGPGGHDWSMAYWVSPIVMDTLMLILTSIRAFQYRKKGVKSGVFQTFVKDGILYFAVVFGVNLINTIFYSLPSPALQAINSPMSLLVSFIDAKLKCFPPSSAYECFYQMTSIMCSHIVLSLRGEEKEDMEAVSKDWQVNTFLKKKKEQRSGATATQENTTATYRHEFNDEGIYRNGINMHPFITAPSAHHPSDTYSTSMDMSSSGMIPNEGFMNSTYEGVQVDIEHGRNYDEEKSAINDSQTKLEILAKS</sequence>
<proteinExistence type="predicted"/>
<evidence type="ECO:0000256" key="1">
    <source>
        <dbReference type="SAM" id="Phobius"/>
    </source>
</evidence>
<dbReference type="Proteomes" id="UP000239156">
    <property type="component" value="Unassembled WGS sequence"/>
</dbReference>
<keyword evidence="1" id="KW-0812">Transmembrane</keyword>
<feature type="transmembrane region" description="Helical" evidence="1">
    <location>
        <begin position="12"/>
        <end position="32"/>
    </location>
</feature>
<gene>
    <name evidence="3" type="ORF">PSTT_13401</name>
</gene>
<dbReference type="VEuPathDB" id="FungiDB:PSTT_13401"/>
<evidence type="ECO:0000259" key="2">
    <source>
        <dbReference type="Pfam" id="PF20151"/>
    </source>
</evidence>
<dbReference type="VEuPathDB" id="FungiDB:PSHT_03237"/>
<comment type="caution">
    <text evidence="3">The sequence shown here is derived from an EMBL/GenBank/DDBJ whole genome shotgun (WGS) entry which is preliminary data.</text>
</comment>
<evidence type="ECO:0000313" key="3">
    <source>
        <dbReference type="EMBL" id="POW00091.1"/>
    </source>
</evidence>
<reference evidence="3" key="1">
    <citation type="submission" date="2017-12" db="EMBL/GenBank/DDBJ databases">
        <title>Gene loss provides genomic basis for host adaptation in cereal stripe rust fungi.</title>
        <authorList>
            <person name="Xia C."/>
        </authorList>
    </citation>
    <scope>NUCLEOTIDE SEQUENCE [LARGE SCALE GENOMIC DNA]</scope>
    <source>
        <strain evidence="3">93-210</strain>
    </source>
</reference>
<keyword evidence="4" id="KW-1185">Reference proteome</keyword>
<evidence type="ECO:0000313" key="4">
    <source>
        <dbReference type="Proteomes" id="UP000239156"/>
    </source>
</evidence>
<dbReference type="InterPro" id="IPR045340">
    <property type="entry name" value="DUF6533"/>
</dbReference>
<keyword evidence="1" id="KW-1133">Transmembrane helix</keyword>